<organism evidence="1 2">
    <name type="scientific">Nicotiana tabacum</name>
    <name type="common">Common tobacco</name>
    <dbReference type="NCBI Taxonomy" id="4097"/>
    <lineage>
        <taxon>Eukaryota</taxon>
        <taxon>Viridiplantae</taxon>
        <taxon>Streptophyta</taxon>
        <taxon>Embryophyta</taxon>
        <taxon>Tracheophyta</taxon>
        <taxon>Spermatophyta</taxon>
        <taxon>Magnoliopsida</taxon>
        <taxon>eudicotyledons</taxon>
        <taxon>Gunneridae</taxon>
        <taxon>Pentapetalae</taxon>
        <taxon>asterids</taxon>
        <taxon>lamiids</taxon>
        <taxon>Solanales</taxon>
        <taxon>Solanaceae</taxon>
        <taxon>Nicotianoideae</taxon>
        <taxon>Nicotianeae</taxon>
        <taxon>Nicotiana</taxon>
    </lineage>
</organism>
<dbReference type="RefSeq" id="XP_075102577.1">
    <property type="nucleotide sequence ID" value="XM_075246476.1"/>
</dbReference>
<accession>A0AC58TZB5</accession>
<sequence>MLRAPTPTSHSNQARPEMEQPPPPPPPPPQLRSSSSSSVFRSHHHQFHPSRPAILDLFNLYLGLKNSGQKSDDSIREPPNKTQKRVTALNRELPPRNEQFVLDFGQLQSQFADQEQLRAVAESVLISLVIQCSSHAPHAEFLLFAICSLSSIGYINWDTFLPSLLSSVSSTEISASQGNQLSGAVSSANLTQSGLLPSSTAVASTSNFHSSNPASPLPTVHGIGSPVQSTAEPSSSAALSPMKSSDVNGTSQQSIAKVNLLTRDNAASSLRQICCKIILTGLDSSLKPGTHAEVFHHMLNWLINWDQKLHGVDEFDGAKYWKPDKALIEWLHSCLDVIWLLVENDKCHIPFYELLRSGLQFLENIPDDEALFTLILEIHRRRDMMAMHMQMLDQHLHCPTFGTPRLLPQATASSSGEAVANMRYSPITYPSVLGEPLHGEDLAASIQKGSLDWERALRILKHALRNSPSPDWWRRVLLVAPCHRLHAQAPTPGAVFTSEMVCEAAIERIVELLKLTNSEINCWQEWLIFSDIFFFLVKSGCVDFVEFVDKLVLRLQEGDQQILRTNHVTWLLAQIIRVELVMNALNTDSRKVETTRKILSFHKEEKSSDPNNPQSILLDFISSCQNLRIWTLNTATREYLNNEQLQKGKQIDEWWRQVNKGERMMDYMKLDDRSVGMFWVVSYTMAQPACETVMHWLTSAGVTELLPGPTLQSNERLVVMREVSPLPISLLSGFSTNLCLKLAYQMEESMFSGQHLTSRNPTTLTKPGNTILVFEILNYRFLSLYRYQGKSKTLMYDVTKMISTLKGKRGDHRIFRLAENLCMNLILSLRDFFSVKREGKGPTEFTETLNRITIVTLAIIIKTRGIGEFDQLLYLQTMLEQILATSQHTWSEKTLRYFPSILRDALSGRMDKRGLAIQAWQQAETTVINQCTQLLSPSADPTYVMTYINHSFPQHRQYLCAGAWILMHGHPENINCINLGRVLREFSPEEVTANIYTMVDVLLHHIHLELQRGHPLQDLMLKACGNLSVFIWTHELLPPDILLLALIDRDDNPHALRIVINLLDSKELQQRVKLYLINRGPPEHWLSSGPFKRVELQKALGNYLSWKERYPTFFDDIAARLLPIIPLIIYRLIENDAMDAADRALQVYSTFLHCYPLNFTFVRDILAYFYGHLPGKLILRILNILDIKKIPFSESFPQHINSSNAAMCPPLDYFATLLLGLVNHVIPALNNSSKCAAMGDFANNSTRAPHGKIQATSQPGPTNSSEGQKPYYQMQDPGTFTQLTLETAVIELLSLPVSPSQIVSSLVQIVVHIQPTLVQSSNGLHGAPGSSGQGSILPTSPSGGSSDSLGATRTTPSVSGMNTSNFVSRSGYTCQQLSCLLIQACGLLLAQLPPEFHVQLYVEAARIIKESWWLTDAKRSVGELESAVSYALLDPTWAAQDNTSTAIGNVVALLHAFFCNLPQEWLEGTHLIIKHLRPVTSVAVLRIAFRIMGPLLPRLANAHTLFSKTLSLLLNILVDVFGRNSQLSTPIEATEITDLIDFLHHVIHYEGQGGPVQASSKPRSEILALFGRAAENLRPDVQHLLSHLNTDARSSIYAATHPKIVQTP</sequence>
<reference evidence="2" key="2">
    <citation type="submission" date="2025-08" db="UniProtKB">
        <authorList>
            <consortium name="RefSeq"/>
        </authorList>
    </citation>
    <scope>IDENTIFICATION</scope>
    <source>
        <tissue evidence="2">Leaf</tissue>
    </source>
</reference>
<gene>
    <name evidence="2" type="primary">LOC107760529</name>
</gene>
<evidence type="ECO:0000313" key="2">
    <source>
        <dbReference type="RefSeq" id="XP_075102577.1"/>
    </source>
</evidence>
<keyword evidence="1" id="KW-1185">Reference proteome</keyword>
<name>A0AC58TZB5_TOBAC</name>
<reference evidence="1" key="1">
    <citation type="journal article" date="2014" name="Nat. Commun.">
        <title>The tobacco genome sequence and its comparison with those of tomato and potato.</title>
        <authorList>
            <person name="Sierro N."/>
            <person name="Battey J.N."/>
            <person name="Ouadi S."/>
            <person name="Bakaher N."/>
            <person name="Bovet L."/>
            <person name="Willig A."/>
            <person name="Goepfert S."/>
            <person name="Peitsch M.C."/>
            <person name="Ivanov N.V."/>
        </authorList>
    </citation>
    <scope>NUCLEOTIDE SEQUENCE [LARGE SCALE GENOMIC DNA]</scope>
</reference>
<dbReference type="Proteomes" id="UP000790787">
    <property type="component" value="Chromosome 23"/>
</dbReference>
<proteinExistence type="predicted"/>
<protein>
    <submittedName>
        <fullName evidence="2">Mediator of RNA polymerase II transcription subunit 23 isoform X2</fullName>
    </submittedName>
</protein>
<evidence type="ECO:0000313" key="1">
    <source>
        <dbReference type="Proteomes" id="UP000790787"/>
    </source>
</evidence>